<keyword evidence="3" id="KW-0472">Membrane</keyword>
<evidence type="ECO:0008006" key="6">
    <source>
        <dbReference type="Google" id="ProtNLM"/>
    </source>
</evidence>
<evidence type="ECO:0000256" key="3">
    <source>
        <dbReference type="SAM" id="Phobius"/>
    </source>
</evidence>
<feature type="transmembrane region" description="Helical" evidence="3">
    <location>
        <begin position="346"/>
        <end position="366"/>
    </location>
</feature>
<organism evidence="4 5">
    <name type="scientific">Xanthomonas campestris pv. campestris (strain 8004)</name>
    <dbReference type="NCBI Taxonomy" id="314565"/>
    <lineage>
        <taxon>Bacteria</taxon>
        <taxon>Pseudomonadati</taxon>
        <taxon>Pseudomonadota</taxon>
        <taxon>Gammaproteobacteria</taxon>
        <taxon>Lysobacterales</taxon>
        <taxon>Lysobacteraceae</taxon>
        <taxon>Xanthomonas</taxon>
    </lineage>
</organism>
<feature type="region of interest" description="Disordered" evidence="2">
    <location>
        <begin position="680"/>
        <end position="718"/>
    </location>
</feature>
<dbReference type="NCBIfam" id="NF041377">
    <property type="entry name" value="XopX"/>
    <property type="match status" value="1"/>
</dbReference>
<sequence length="718" mass="77235">MRSRRHRNHYVDASLPLSPPGWALPAAARQFAYQVEPGARAWIMKEHQTPRFGVPTERRYPMEIKKAQSAGPSSQTELQNARERDEGIVELQPAASPTYSQVNPALSALVPLSRSNSSSGTSAAANIAAHAKSALANGVRHASTAVSRAASDLWSLSDLRTMLQMHANDPAFLEILRGSDPEHATQHTLASCRQQMEELGELIKNTEGLETHQGKQLLGDIKKVMNALQPLDHATPATSRVLKSIINLINFWPVVVPSPLMGKQAKTFAFTMSTATKGVLAMSASALRPSADGLPFPFAGGQLGRDANEMHLYNVLINTLFLTTELPKKFGDQALRKNAEAVSQSVGYAAGISVSFTAIMLTPFLWSSLSKLGNTMLNNTARLGAAAAQAAGLNNQAQQLRARLTPARINQEVRLQLQEIREQLDAACSAFRQARSSFVHQDGGQELTRTVNAQCTHLLETLDMCSKRLASVLHLDGNQTQSLPRELRNQDVSSKVALMILATAVTGSTIYLIQPDRLGTINLLSDTCIVTAVMAQSVWNKQATRQDAMERFKGMCGGSMVIALALGAEKLSKTFADNSLIESSPNAQFYAGAVMSLMAVTMPGPIARGAELAMNFAGSRLKRLFTGPEGTPLATSAPSSVEELQERTRTTLAYLMSLTPEELDQYEQIAGESMLQAIQEAGDAAQAGPSSSVTITEIDDSQPAPRTEAGSADPPRSG</sequence>
<protein>
    <recommendedName>
        <fullName evidence="6">Type III secretion system effector protein</fullName>
    </recommendedName>
</protein>
<dbReference type="KEGG" id="xcb:XC_0542"/>
<dbReference type="Proteomes" id="UP000000420">
    <property type="component" value="Chromosome"/>
</dbReference>
<evidence type="ECO:0000256" key="2">
    <source>
        <dbReference type="SAM" id="MobiDB-lite"/>
    </source>
</evidence>
<keyword evidence="3" id="KW-0812">Transmembrane</keyword>
<dbReference type="EMBL" id="CP000050">
    <property type="protein sequence ID" value="AAY47623.1"/>
    <property type="molecule type" value="Genomic_DNA"/>
</dbReference>
<evidence type="ECO:0000256" key="1">
    <source>
        <dbReference type="SAM" id="Coils"/>
    </source>
</evidence>
<dbReference type="AlphaFoldDB" id="A0A0H2X521"/>
<feature type="coiled-coil region" evidence="1">
    <location>
        <begin position="383"/>
        <end position="430"/>
    </location>
</feature>
<proteinExistence type="predicted"/>
<keyword evidence="3" id="KW-1133">Transmembrane helix</keyword>
<keyword evidence="1" id="KW-0175">Coiled coil</keyword>
<evidence type="ECO:0000313" key="5">
    <source>
        <dbReference type="Proteomes" id="UP000000420"/>
    </source>
</evidence>
<name>A0A0H2X521_XANC8</name>
<gene>
    <name evidence="4" type="ordered locus">XC_0542</name>
</gene>
<accession>A0A0H2X521</accession>
<dbReference type="HOGENOM" id="CLU_416732_0_0_6"/>
<evidence type="ECO:0000313" key="4">
    <source>
        <dbReference type="EMBL" id="AAY47623.1"/>
    </source>
</evidence>
<dbReference type="SMR" id="A0A0H2X521"/>
<reference evidence="4 5" key="1">
    <citation type="journal article" date="2005" name="Genome Res.">
        <title>Comparative and functional genomic analyses of the pathogenicity of phytopathogen Xanthomonas campestris pv. campestris.</title>
        <authorList>
            <person name="Qian W."/>
            <person name="Jia Y."/>
            <person name="Ren S.X."/>
            <person name="He Y.Q."/>
            <person name="Feng J.X."/>
            <person name="Lu L.F."/>
            <person name="Sun Q."/>
            <person name="Ying G."/>
            <person name="Tang D.J."/>
            <person name="Tang H."/>
            <person name="Wu W."/>
            <person name="Hao P."/>
            <person name="Wang L."/>
            <person name="Jiang B.L."/>
            <person name="Zeng S."/>
            <person name="Gu W.Y."/>
            <person name="Lu G."/>
            <person name="Rong L."/>
            <person name="Tian Y."/>
            <person name="Yao Z."/>
            <person name="Fu G."/>
            <person name="Chen B."/>
            <person name="Fang R."/>
            <person name="Qiang B."/>
            <person name="Chen Z."/>
            <person name="Zhao G.P."/>
            <person name="Tang J.L."/>
            <person name="He C."/>
        </authorList>
    </citation>
    <scope>NUCLEOTIDE SEQUENCE [LARGE SCALE GENOMIC DNA]</scope>
    <source>
        <strain evidence="4 5">8004</strain>
    </source>
</reference>